<evidence type="ECO:0000256" key="1">
    <source>
        <dbReference type="SAM" id="MobiDB-lite"/>
    </source>
</evidence>
<sequence>MRLKTAQGTTQRVAADMEERGRERERAQRRRGGERCGDLDGILLCARGTNIIPSTLVHYFCSPRPSCQRHGRMGIIEPLCWAESRPVFLWDITAALGCGAELLQGTGSAVSP</sequence>
<proteinExistence type="predicted"/>
<keyword evidence="3" id="KW-1185">Reference proteome</keyword>
<accession>A0A8T2MUM3</accession>
<evidence type="ECO:0000313" key="3">
    <source>
        <dbReference type="Proteomes" id="UP000824540"/>
    </source>
</evidence>
<reference evidence="2" key="1">
    <citation type="thesis" date="2021" institute="BYU ScholarsArchive" country="Provo, UT, USA">
        <title>Applications of and Algorithms for Genome Assembly and Genomic Analyses with an Emphasis on Marine Teleosts.</title>
        <authorList>
            <person name="Pickett B.D."/>
        </authorList>
    </citation>
    <scope>NUCLEOTIDE SEQUENCE</scope>
    <source>
        <strain evidence="2">HI-2016</strain>
    </source>
</reference>
<gene>
    <name evidence="2" type="ORF">JZ751_017277</name>
</gene>
<organism evidence="2 3">
    <name type="scientific">Albula glossodonta</name>
    <name type="common">roundjaw bonefish</name>
    <dbReference type="NCBI Taxonomy" id="121402"/>
    <lineage>
        <taxon>Eukaryota</taxon>
        <taxon>Metazoa</taxon>
        <taxon>Chordata</taxon>
        <taxon>Craniata</taxon>
        <taxon>Vertebrata</taxon>
        <taxon>Euteleostomi</taxon>
        <taxon>Actinopterygii</taxon>
        <taxon>Neopterygii</taxon>
        <taxon>Teleostei</taxon>
        <taxon>Albuliformes</taxon>
        <taxon>Albulidae</taxon>
        <taxon>Albula</taxon>
    </lineage>
</organism>
<feature type="compositionally biased region" description="Polar residues" evidence="1">
    <location>
        <begin position="1"/>
        <end position="12"/>
    </location>
</feature>
<feature type="compositionally biased region" description="Basic and acidic residues" evidence="1">
    <location>
        <begin position="15"/>
        <end position="34"/>
    </location>
</feature>
<comment type="caution">
    <text evidence="2">The sequence shown here is derived from an EMBL/GenBank/DDBJ whole genome shotgun (WGS) entry which is preliminary data.</text>
</comment>
<dbReference type="Proteomes" id="UP000824540">
    <property type="component" value="Unassembled WGS sequence"/>
</dbReference>
<evidence type="ECO:0000313" key="2">
    <source>
        <dbReference type="EMBL" id="KAG9331744.1"/>
    </source>
</evidence>
<name>A0A8T2MUM3_9TELE</name>
<feature type="region of interest" description="Disordered" evidence="1">
    <location>
        <begin position="1"/>
        <end position="34"/>
    </location>
</feature>
<dbReference type="AlphaFoldDB" id="A0A8T2MUM3"/>
<protein>
    <submittedName>
        <fullName evidence="2">Uncharacterized protein</fullName>
    </submittedName>
</protein>
<dbReference type="EMBL" id="JAFBMS010000299">
    <property type="protein sequence ID" value="KAG9331744.1"/>
    <property type="molecule type" value="Genomic_DNA"/>
</dbReference>